<dbReference type="STRING" id="1122973.GCA_000379925_01748"/>
<evidence type="ECO:0000313" key="6">
    <source>
        <dbReference type="EMBL" id="TFH94590.1"/>
    </source>
</evidence>
<dbReference type="CDD" id="cd06782">
    <property type="entry name" value="cpPDZ_CPP-like"/>
    <property type="match status" value="1"/>
</dbReference>
<dbReference type="SMART" id="SM00245">
    <property type="entry name" value="TSPc"/>
    <property type="match status" value="1"/>
</dbReference>
<dbReference type="GO" id="GO:0006508">
    <property type="term" value="P:proteolysis"/>
    <property type="evidence" value="ECO:0007669"/>
    <property type="project" value="UniProtKB-KW"/>
</dbReference>
<dbReference type="NCBIfam" id="TIGR00225">
    <property type="entry name" value="prc"/>
    <property type="match status" value="1"/>
</dbReference>
<dbReference type="PANTHER" id="PTHR32060">
    <property type="entry name" value="TAIL-SPECIFIC PROTEASE"/>
    <property type="match status" value="1"/>
</dbReference>
<protein>
    <submittedName>
        <fullName evidence="6">S41 family peptidase</fullName>
    </submittedName>
</protein>
<gene>
    <name evidence="6" type="ORF">E4P47_06845</name>
</gene>
<dbReference type="GO" id="GO:0030288">
    <property type="term" value="C:outer membrane-bounded periplasmic space"/>
    <property type="evidence" value="ECO:0007669"/>
    <property type="project" value="TreeGrafter"/>
</dbReference>
<dbReference type="OrthoDB" id="9812068at2"/>
<keyword evidence="4 5" id="KW-0720">Serine protease</keyword>
<dbReference type="GO" id="GO:0004175">
    <property type="term" value="F:endopeptidase activity"/>
    <property type="evidence" value="ECO:0007669"/>
    <property type="project" value="TreeGrafter"/>
</dbReference>
<keyword evidence="2 5" id="KW-0645">Protease</keyword>
<dbReference type="SUPFAM" id="SSF52096">
    <property type="entry name" value="ClpP/crotonase"/>
    <property type="match status" value="1"/>
</dbReference>
<sequence>MRVRSILIGMVLALPMMAVAQTPNNKTQQKVGRAQEVFASVLAGASGYYVDTIDVQKVSTRGINAMLSQLDPYTEYIQEKDAEDFQMLTTGEYAGIGAYIQLVDSTVYVQYPMPGSPAEKAGLGMGDAFLEIDGVSVVPGTPAMVSGKLKGPVGTTVKVKVKRLGKSAPEEFTIVRGNVVVDQVVYRGMYADGVGYIRLSSFTTRSADDVKRAYEELNKGGKMKSLILDLRSNGGGVMDGAIDILSMFVPKGTKVLYTKGRLPQTSQEYFTEQEPIALDIPLVVMINGGSASASEIVAGALQDLDRAVLVGSKSFGKGLVQSTLPVPYDGILKVTVSRYHIPSGRCIQQLDYSHRNPDGSVAAVPDSLTQVFKTVGGREVRDGGGIRPDIEIEGETLDAIVFAMSNQGRLFEFVNQLYLERPKTTKLSDVVITDEDIDRFITYLEQNGFEYGEMSKEALGAVERMAEFEGYKEQAKEAFAKLKEVLTPSLRRDMEPSREQVKRMMRGLLAQHYFGQEGQYAVTLESDPTMKGALEVLTDTTKYHNILKGNKQ</sequence>
<dbReference type="Pfam" id="PF17820">
    <property type="entry name" value="PDZ_6"/>
    <property type="match status" value="1"/>
</dbReference>
<dbReference type="InterPro" id="IPR036034">
    <property type="entry name" value="PDZ_sf"/>
</dbReference>
<dbReference type="GO" id="GO:0007165">
    <property type="term" value="P:signal transduction"/>
    <property type="evidence" value="ECO:0007669"/>
    <property type="project" value="TreeGrafter"/>
</dbReference>
<dbReference type="RefSeq" id="WP_026215747.1">
    <property type="nucleotide sequence ID" value="NZ_CP197400.1"/>
</dbReference>
<keyword evidence="7" id="KW-1185">Reference proteome</keyword>
<dbReference type="InterPro" id="IPR029045">
    <property type="entry name" value="ClpP/crotonase-like_dom_sf"/>
</dbReference>
<evidence type="ECO:0000256" key="3">
    <source>
        <dbReference type="ARBA" id="ARBA00022801"/>
    </source>
</evidence>
<dbReference type="CDD" id="cd07560">
    <property type="entry name" value="Peptidase_S41_CPP"/>
    <property type="match status" value="1"/>
</dbReference>
<comment type="caution">
    <text evidence="6">The sequence shown here is derived from an EMBL/GenBank/DDBJ whole genome shotgun (WGS) entry which is preliminary data.</text>
</comment>
<evidence type="ECO:0000256" key="1">
    <source>
        <dbReference type="ARBA" id="ARBA00009179"/>
    </source>
</evidence>
<accession>A0A4Y8WN73</accession>
<evidence type="ECO:0000313" key="7">
    <source>
        <dbReference type="Proteomes" id="UP000297225"/>
    </source>
</evidence>
<dbReference type="PANTHER" id="PTHR32060:SF30">
    <property type="entry name" value="CARBOXY-TERMINAL PROCESSING PROTEASE CTPA"/>
    <property type="match status" value="1"/>
</dbReference>
<dbReference type="InterPro" id="IPR001478">
    <property type="entry name" value="PDZ"/>
</dbReference>
<dbReference type="Gene3D" id="3.90.226.10">
    <property type="entry name" value="2-enoyl-CoA Hydratase, Chain A, domain 1"/>
    <property type="match status" value="1"/>
</dbReference>
<dbReference type="InterPro" id="IPR004447">
    <property type="entry name" value="Peptidase_S41A"/>
</dbReference>
<reference evidence="6 7" key="1">
    <citation type="submission" date="2019-03" db="EMBL/GenBank/DDBJ databases">
        <title>Porphyromonas levii Isolated from the Uterus of Dairy Cows.</title>
        <authorList>
            <person name="Francis A.M."/>
        </authorList>
    </citation>
    <scope>NUCLEOTIDE SEQUENCE [LARGE SCALE GENOMIC DNA]</scope>
    <source>
        <strain evidence="6 7">AF5678</strain>
    </source>
</reference>
<evidence type="ECO:0000256" key="4">
    <source>
        <dbReference type="ARBA" id="ARBA00022825"/>
    </source>
</evidence>
<dbReference type="Pfam" id="PF03572">
    <property type="entry name" value="Peptidase_S41"/>
    <property type="match status" value="1"/>
</dbReference>
<organism evidence="6 7">
    <name type="scientific">Porphyromonas levii</name>
    <dbReference type="NCBI Taxonomy" id="28114"/>
    <lineage>
        <taxon>Bacteria</taxon>
        <taxon>Pseudomonadati</taxon>
        <taxon>Bacteroidota</taxon>
        <taxon>Bacteroidia</taxon>
        <taxon>Bacteroidales</taxon>
        <taxon>Porphyromonadaceae</taxon>
        <taxon>Porphyromonas</taxon>
    </lineage>
</organism>
<dbReference type="Gene3D" id="2.30.42.10">
    <property type="match status" value="1"/>
</dbReference>
<dbReference type="InterPro" id="IPR005151">
    <property type="entry name" value="Tail-specific_protease"/>
</dbReference>
<dbReference type="Proteomes" id="UP000297225">
    <property type="component" value="Unassembled WGS sequence"/>
</dbReference>
<dbReference type="Gene3D" id="3.30.750.44">
    <property type="match status" value="1"/>
</dbReference>
<name>A0A4Y8WN73_9PORP</name>
<proteinExistence type="inferred from homology"/>
<comment type="similarity">
    <text evidence="1 5">Belongs to the peptidase S41A family.</text>
</comment>
<dbReference type="EMBL" id="SPNC01000104">
    <property type="protein sequence ID" value="TFH94590.1"/>
    <property type="molecule type" value="Genomic_DNA"/>
</dbReference>
<dbReference type="GO" id="GO:0008236">
    <property type="term" value="F:serine-type peptidase activity"/>
    <property type="evidence" value="ECO:0007669"/>
    <property type="project" value="UniProtKB-KW"/>
</dbReference>
<evidence type="ECO:0000256" key="5">
    <source>
        <dbReference type="RuleBase" id="RU004404"/>
    </source>
</evidence>
<dbReference type="PROSITE" id="PS50106">
    <property type="entry name" value="PDZ"/>
    <property type="match status" value="1"/>
</dbReference>
<dbReference type="AlphaFoldDB" id="A0A4Y8WN73"/>
<keyword evidence="3 5" id="KW-0378">Hydrolase</keyword>
<dbReference type="SMART" id="SM00228">
    <property type="entry name" value="PDZ"/>
    <property type="match status" value="1"/>
</dbReference>
<evidence type="ECO:0000256" key="2">
    <source>
        <dbReference type="ARBA" id="ARBA00022670"/>
    </source>
</evidence>
<dbReference type="InterPro" id="IPR041489">
    <property type="entry name" value="PDZ_6"/>
</dbReference>
<dbReference type="SUPFAM" id="SSF50156">
    <property type="entry name" value="PDZ domain-like"/>
    <property type="match status" value="1"/>
</dbReference>